<accession>A0A9D4R5M6</accession>
<evidence type="ECO:0000313" key="1">
    <source>
        <dbReference type="EMBL" id="KAH3856021.1"/>
    </source>
</evidence>
<sequence>MVRVARKRNPYVLVPMKYYDCLGIKDLVISVLPPNVVNIGECGRAGWLAGGLAGWQAGWRAGGTSLSGP</sequence>
<gene>
    <name evidence="1" type="ORF">DPMN_098601</name>
</gene>
<dbReference type="AlphaFoldDB" id="A0A9D4R5M6"/>
<comment type="caution">
    <text evidence="1">The sequence shown here is derived from an EMBL/GenBank/DDBJ whole genome shotgun (WGS) entry which is preliminary data.</text>
</comment>
<proteinExistence type="predicted"/>
<dbReference type="EMBL" id="JAIWYP010000003">
    <property type="protein sequence ID" value="KAH3856021.1"/>
    <property type="molecule type" value="Genomic_DNA"/>
</dbReference>
<reference evidence="1" key="1">
    <citation type="journal article" date="2019" name="bioRxiv">
        <title>The Genome of the Zebra Mussel, Dreissena polymorpha: A Resource for Invasive Species Research.</title>
        <authorList>
            <person name="McCartney M.A."/>
            <person name="Auch B."/>
            <person name="Kono T."/>
            <person name="Mallez S."/>
            <person name="Zhang Y."/>
            <person name="Obille A."/>
            <person name="Becker A."/>
            <person name="Abrahante J.E."/>
            <person name="Garbe J."/>
            <person name="Badalamenti J.P."/>
            <person name="Herman A."/>
            <person name="Mangelson H."/>
            <person name="Liachko I."/>
            <person name="Sullivan S."/>
            <person name="Sone E.D."/>
            <person name="Koren S."/>
            <person name="Silverstein K.A.T."/>
            <person name="Beckman K.B."/>
            <person name="Gohl D.M."/>
        </authorList>
    </citation>
    <scope>NUCLEOTIDE SEQUENCE</scope>
    <source>
        <strain evidence="1">Duluth1</strain>
        <tissue evidence="1">Whole animal</tissue>
    </source>
</reference>
<keyword evidence="2" id="KW-1185">Reference proteome</keyword>
<organism evidence="1 2">
    <name type="scientific">Dreissena polymorpha</name>
    <name type="common">Zebra mussel</name>
    <name type="synonym">Mytilus polymorpha</name>
    <dbReference type="NCBI Taxonomy" id="45954"/>
    <lineage>
        <taxon>Eukaryota</taxon>
        <taxon>Metazoa</taxon>
        <taxon>Spiralia</taxon>
        <taxon>Lophotrochozoa</taxon>
        <taxon>Mollusca</taxon>
        <taxon>Bivalvia</taxon>
        <taxon>Autobranchia</taxon>
        <taxon>Heteroconchia</taxon>
        <taxon>Euheterodonta</taxon>
        <taxon>Imparidentia</taxon>
        <taxon>Neoheterodontei</taxon>
        <taxon>Myida</taxon>
        <taxon>Dreissenoidea</taxon>
        <taxon>Dreissenidae</taxon>
        <taxon>Dreissena</taxon>
    </lineage>
</organism>
<evidence type="ECO:0000313" key="2">
    <source>
        <dbReference type="Proteomes" id="UP000828390"/>
    </source>
</evidence>
<name>A0A9D4R5M6_DREPO</name>
<reference evidence="1" key="2">
    <citation type="submission" date="2020-11" db="EMBL/GenBank/DDBJ databases">
        <authorList>
            <person name="McCartney M.A."/>
            <person name="Auch B."/>
            <person name="Kono T."/>
            <person name="Mallez S."/>
            <person name="Becker A."/>
            <person name="Gohl D.M."/>
            <person name="Silverstein K.A.T."/>
            <person name="Koren S."/>
            <person name="Bechman K.B."/>
            <person name="Herman A."/>
            <person name="Abrahante J.E."/>
            <person name="Garbe J."/>
        </authorList>
    </citation>
    <scope>NUCLEOTIDE SEQUENCE</scope>
    <source>
        <strain evidence="1">Duluth1</strain>
        <tissue evidence="1">Whole animal</tissue>
    </source>
</reference>
<dbReference type="Proteomes" id="UP000828390">
    <property type="component" value="Unassembled WGS sequence"/>
</dbReference>
<protein>
    <submittedName>
        <fullName evidence="1">Uncharacterized protein</fullName>
    </submittedName>
</protein>